<feature type="transmembrane region" description="Helical" evidence="11">
    <location>
        <begin position="12"/>
        <end position="31"/>
    </location>
</feature>
<dbReference type="EMBL" id="KL584703">
    <property type="protein sequence ID" value="KEQ76822.1"/>
    <property type="molecule type" value="Genomic_DNA"/>
</dbReference>
<evidence type="ECO:0000256" key="6">
    <source>
        <dbReference type="ARBA" id="ARBA00022824"/>
    </source>
</evidence>
<dbReference type="OrthoDB" id="271604at2759"/>
<comment type="subcellular location">
    <subcellularLocation>
        <location evidence="1">Endoplasmic reticulum membrane</location>
        <topology evidence="1">Multi-pass membrane protein</topology>
    </subcellularLocation>
</comment>
<evidence type="ECO:0000259" key="12">
    <source>
        <dbReference type="Pfam" id="PF02517"/>
    </source>
</evidence>
<feature type="transmembrane region" description="Helical" evidence="11">
    <location>
        <begin position="92"/>
        <end position="111"/>
    </location>
</feature>
<keyword evidence="14" id="KW-1185">Reference proteome</keyword>
<accession>A0A074X460</accession>
<sequence length="332" mass="36460">MVPTIPVFSPHVAGGLTVLFTIIYIAPFYFSPTLRSNSIANRNTPSVIEARIRAVIWSCVVSIVITVCIHLLKGHLTVGEVLHLLGVYPVNVIDTVKSFLLVAILFAGPLSERAIVEGEWRSWGGAAIKETVYDDLIGWRNLVVGPVSEELVFRSLAISLFVLAKASAQRITFTSPLIFGVAHVHHLHEHINSSRRPGASYLATALTPSVILPGLIRSIFQFLYTSLFGMIAAFIYVRTSSLVACILAHSFCNWMGLPRFWGRVGEEVGEEMLDQTHGADGSVADTLQSGTHGQRLSVTWTLAYYVVLFAGAIGFWKLRWSLTNSHLALAQF</sequence>
<dbReference type="Pfam" id="PF02517">
    <property type="entry name" value="Rce1-like"/>
    <property type="match status" value="1"/>
</dbReference>
<comment type="catalytic activity">
    <reaction evidence="9">
        <text>Hydrolyzes the peptide bond -P2-(S-farnesyl or geranylgeranyl)C-P1'-P2'-P3'-COOH where P1' and P2' are amino acids with aliphatic sidechains and P3' is any C-terminal residue.</text>
        <dbReference type="EC" id="3.4.26.1"/>
    </reaction>
</comment>
<dbReference type="GeneID" id="25414652"/>
<dbReference type="PANTHER" id="PTHR13046">
    <property type="entry name" value="PROTEASE U48 CAAX PRENYL PROTEASE RCE1"/>
    <property type="match status" value="1"/>
</dbReference>
<keyword evidence="6" id="KW-0256">Endoplasmic reticulum</keyword>
<keyword evidence="4 11" id="KW-0812">Transmembrane</keyword>
<dbReference type="GO" id="GO:0005789">
    <property type="term" value="C:endoplasmic reticulum membrane"/>
    <property type="evidence" value="ECO:0007669"/>
    <property type="project" value="UniProtKB-SubCell"/>
</dbReference>
<protein>
    <recommendedName>
        <fullName evidence="10">intramembrane prenyl-peptidase Rce1</fullName>
        <ecNumber evidence="10">3.4.26.1</ecNumber>
    </recommendedName>
</protein>
<evidence type="ECO:0000256" key="11">
    <source>
        <dbReference type="SAM" id="Phobius"/>
    </source>
</evidence>
<feature type="domain" description="CAAX prenyl protease 2/Lysostaphin resistance protein A-like" evidence="12">
    <location>
        <begin position="139"/>
        <end position="255"/>
    </location>
</feature>
<comment type="similarity">
    <text evidence="2">Belongs to the peptidase U48 family.</text>
</comment>
<feature type="transmembrane region" description="Helical" evidence="11">
    <location>
        <begin position="52"/>
        <end position="72"/>
    </location>
</feature>
<evidence type="ECO:0000256" key="8">
    <source>
        <dbReference type="ARBA" id="ARBA00023136"/>
    </source>
</evidence>
<dbReference type="STRING" id="1043004.A0A074X460"/>
<evidence type="ECO:0000313" key="13">
    <source>
        <dbReference type="EMBL" id="KEQ76822.1"/>
    </source>
</evidence>
<evidence type="ECO:0000313" key="14">
    <source>
        <dbReference type="Proteomes" id="UP000027730"/>
    </source>
</evidence>
<dbReference type="InterPro" id="IPR003675">
    <property type="entry name" value="Rce1/LyrA-like_dom"/>
</dbReference>
<evidence type="ECO:0000256" key="10">
    <source>
        <dbReference type="ARBA" id="ARBA00049729"/>
    </source>
</evidence>
<organism evidence="13 14">
    <name type="scientific">Aureobasidium namibiae CBS 147.97</name>
    <dbReference type="NCBI Taxonomy" id="1043004"/>
    <lineage>
        <taxon>Eukaryota</taxon>
        <taxon>Fungi</taxon>
        <taxon>Dikarya</taxon>
        <taxon>Ascomycota</taxon>
        <taxon>Pezizomycotina</taxon>
        <taxon>Dothideomycetes</taxon>
        <taxon>Dothideomycetidae</taxon>
        <taxon>Dothideales</taxon>
        <taxon>Saccotheciaceae</taxon>
        <taxon>Aureobasidium</taxon>
    </lineage>
</organism>
<evidence type="ECO:0000256" key="9">
    <source>
        <dbReference type="ARBA" id="ARBA00047280"/>
    </source>
</evidence>
<dbReference type="GO" id="GO:0004222">
    <property type="term" value="F:metalloendopeptidase activity"/>
    <property type="evidence" value="ECO:0007669"/>
    <property type="project" value="InterPro"/>
</dbReference>
<feature type="transmembrane region" description="Helical" evidence="11">
    <location>
        <begin position="297"/>
        <end position="316"/>
    </location>
</feature>
<dbReference type="AlphaFoldDB" id="A0A074X460"/>
<proteinExistence type="inferred from homology"/>
<evidence type="ECO:0000256" key="2">
    <source>
        <dbReference type="ARBA" id="ARBA00006897"/>
    </source>
</evidence>
<dbReference type="GO" id="GO:0071586">
    <property type="term" value="P:CAAX-box protein processing"/>
    <property type="evidence" value="ECO:0007669"/>
    <property type="project" value="InterPro"/>
</dbReference>
<keyword evidence="7 11" id="KW-1133">Transmembrane helix</keyword>
<keyword evidence="8 11" id="KW-0472">Membrane</keyword>
<dbReference type="RefSeq" id="XP_013431194.1">
    <property type="nucleotide sequence ID" value="XM_013575740.1"/>
</dbReference>
<keyword evidence="5" id="KW-0378">Hydrolase</keyword>
<keyword evidence="3" id="KW-0645">Protease</keyword>
<dbReference type="PANTHER" id="PTHR13046:SF0">
    <property type="entry name" value="CAAX PRENYL PROTEASE 2"/>
    <property type="match status" value="1"/>
</dbReference>
<evidence type="ECO:0000256" key="3">
    <source>
        <dbReference type="ARBA" id="ARBA00022670"/>
    </source>
</evidence>
<evidence type="ECO:0000256" key="4">
    <source>
        <dbReference type="ARBA" id="ARBA00022692"/>
    </source>
</evidence>
<dbReference type="Proteomes" id="UP000027730">
    <property type="component" value="Unassembled WGS sequence"/>
</dbReference>
<evidence type="ECO:0000256" key="1">
    <source>
        <dbReference type="ARBA" id="ARBA00004477"/>
    </source>
</evidence>
<evidence type="ECO:0000256" key="5">
    <source>
        <dbReference type="ARBA" id="ARBA00022801"/>
    </source>
</evidence>
<reference evidence="13 14" key="1">
    <citation type="journal article" date="2014" name="BMC Genomics">
        <title>Genome sequencing of four Aureobasidium pullulans varieties: biotechnological potential, stress tolerance, and description of new species.</title>
        <authorList>
            <person name="Gostin Ar C."/>
            <person name="Ohm R.A."/>
            <person name="Kogej T."/>
            <person name="Sonjak S."/>
            <person name="Turk M."/>
            <person name="Zajc J."/>
            <person name="Zalar P."/>
            <person name="Grube M."/>
            <person name="Sun H."/>
            <person name="Han J."/>
            <person name="Sharma A."/>
            <person name="Chiniquy J."/>
            <person name="Ngan C.Y."/>
            <person name="Lipzen A."/>
            <person name="Barry K."/>
            <person name="Grigoriev I.V."/>
            <person name="Gunde-Cimerman N."/>
        </authorList>
    </citation>
    <scope>NUCLEOTIDE SEQUENCE [LARGE SCALE GENOMIC DNA]</scope>
    <source>
        <strain evidence="13 14">CBS 147.97</strain>
    </source>
</reference>
<dbReference type="HOGENOM" id="CLU_049909_1_1_1"/>
<feature type="transmembrane region" description="Helical" evidence="11">
    <location>
        <begin position="227"/>
        <end position="251"/>
    </location>
</feature>
<dbReference type="InterPro" id="IPR039731">
    <property type="entry name" value="Rce1"/>
</dbReference>
<evidence type="ECO:0000256" key="7">
    <source>
        <dbReference type="ARBA" id="ARBA00022989"/>
    </source>
</evidence>
<name>A0A074X460_9PEZI</name>
<dbReference type="EC" id="3.4.26.1" evidence="10"/>
<gene>
    <name evidence="13" type="ORF">M436DRAFT_69762</name>
</gene>